<dbReference type="Gramene" id="OBART06G11590.1">
    <property type="protein sequence ID" value="OBART06G11590.1"/>
    <property type="gene ID" value="OBART06G11590"/>
</dbReference>
<dbReference type="PaxDb" id="65489-OBART06G11590.1"/>
<sequence length="68" mass="7097">MSALPWCSSGNGFGLEEGKIVDSVTKSAYDSIGSELSKKNNSGYDCDHMWRIEGSTAAATRGGGLVVP</sequence>
<organism evidence="1">
    <name type="scientific">Oryza barthii</name>
    <dbReference type="NCBI Taxonomy" id="65489"/>
    <lineage>
        <taxon>Eukaryota</taxon>
        <taxon>Viridiplantae</taxon>
        <taxon>Streptophyta</taxon>
        <taxon>Embryophyta</taxon>
        <taxon>Tracheophyta</taxon>
        <taxon>Spermatophyta</taxon>
        <taxon>Magnoliopsida</taxon>
        <taxon>Liliopsida</taxon>
        <taxon>Poales</taxon>
        <taxon>Poaceae</taxon>
        <taxon>BOP clade</taxon>
        <taxon>Oryzoideae</taxon>
        <taxon>Oryzeae</taxon>
        <taxon>Oryzinae</taxon>
        <taxon>Oryza</taxon>
    </lineage>
</organism>
<name>A0A0D3GFK8_9ORYZ</name>
<dbReference type="Proteomes" id="UP000026960">
    <property type="component" value="Chromosome 6"/>
</dbReference>
<evidence type="ECO:0000313" key="1">
    <source>
        <dbReference type="EnsemblPlants" id="OBART06G11590.1"/>
    </source>
</evidence>
<reference evidence="1" key="2">
    <citation type="submission" date="2015-03" db="UniProtKB">
        <authorList>
            <consortium name="EnsemblPlants"/>
        </authorList>
    </citation>
    <scope>IDENTIFICATION</scope>
</reference>
<dbReference type="AlphaFoldDB" id="A0A0D3GFK8"/>
<dbReference type="EnsemblPlants" id="OBART06G11590.1">
    <property type="protein sequence ID" value="OBART06G11590.1"/>
    <property type="gene ID" value="OBART06G11590"/>
</dbReference>
<dbReference type="HOGENOM" id="CLU_2797963_0_0_1"/>
<evidence type="ECO:0000313" key="2">
    <source>
        <dbReference type="Proteomes" id="UP000026960"/>
    </source>
</evidence>
<proteinExistence type="predicted"/>
<dbReference type="STRING" id="65489.A0A0D3GFK8"/>
<keyword evidence="2" id="KW-1185">Reference proteome</keyword>
<accession>A0A0D3GFK8</accession>
<protein>
    <submittedName>
        <fullName evidence="1">Uncharacterized protein</fullName>
    </submittedName>
</protein>
<reference evidence="1" key="1">
    <citation type="journal article" date="2009" name="Rice">
        <title>De Novo Next Generation Sequencing of Plant Genomes.</title>
        <authorList>
            <person name="Rounsley S."/>
            <person name="Marri P.R."/>
            <person name="Yu Y."/>
            <person name="He R."/>
            <person name="Sisneros N."/>
            <person name="Goicoechea J.L."/>
            <person name="Lee S.J."/>
            <person name="Angelova A."/>
            <person name="Kudrna D."/>
            <person name="Luo M."/>
            <person name="Affourtit J."/>
            <person name="Desany B."/>
            <person name="Knight J."/>
            <person name="Niazi F."/>
            <person name="Egholm M."/>
            <person name="Wing R.A."/>
        </authorList>
    </citation>
    <scope>NUCLEOTIDE SEQUENCE [LARGE SCALE GENOMIC DNA]</scope>
    <source>
        <strain evidence="1">cv. IRGC 105608</strain>
    </source>
</reference>